<keyword evidence="12 14" id="KW-0378">Hydrolase</keyword>
<protein>
    <recommendedName>
        <fullName evidence="12">Riboflavin biosynthesis protein RibD</fullName>
    </recommendedName>
    <domain>
        <recommendedName>
            <fullName evidence="12">Diaminohydroxyphosphoribosylaminopyrimidine deaminase</fullName>
            <shortName evidence="12">DRAP deaminase</shortName>
            <ecNumber evidence="12">3.5.4.26</ecNumber>
        </recommendedName>
        <alternativeName>
            <fullName evidence="12">Riboflavin-specific deaminase</fullName>
        </alternativeName>
    </domain>
    <domain>
        <recommendedName>
            <fullName evidence="12">5-amino-6-(5-phosphoribosylamino)uracil reductase</fullName>
            <ecNumber evidence="12">1.1.1.193</ecNumber>
        </recommendedName>
        <alternativeName>
            <fullName evidence="12">HTP reductase</fullName>
        </alternativeName>
    </domain>
</protein>
<dbReference type="PANTHER" id="PTHR38011">
    <property type="entry name" value="DIHYDROFOLATE REDUCTASE FAMILY PROTEIN (AFU_ORTHOLOGUE AFUA_8G06820)"/>
    <property type="match status" value="1"/>
</dbReference>
<comment type="pathway">
    <text evidence="2 12">Cofactor biosynthesis; riboflavin biosynthesis; 5-amino-6-(D-ribitylamino)uracil from GTP: step 2/4.</text>
</comment>
<evidence type="ECO:0000256" key="1">
    <source>
        <dbReference type="ARBA" id="ARBA00002151"/>
    </source>
</evidence>
<dbReference type="EMBL" id="JBHRYN010000010">
    <property type="protein sequence ID" value="MFC3701532.1"/>
    <property type="molecule type" value="Genomic_DNA"/>
</dbReference>
<evidence type="ECO:0000256" key="7">
    <source>
        <dbReference type="ARBA" id="ARBA00022723"/>
    </source>
</evidence>
<evidence type="ECO:0000313" key="14">
    <source>
        <dbReference type="EMBL" id="MFC3701532.1"/>
    </source>
</evidence>
<evidence type="ECO:0000256" key="10">
    <source>
        <dbReference type="ARBA" id="ARBA00023002"/>
    </source>
</evidence>
<reference evidence="15" key="1">
    <citation type="journal article" date="2019" name="Int. J. Syst. Evol. Microbiol.">
        <title>The Global Catalogue of Microorganisms (GCM) 10K type strain sequencing project: providing services to taxonomists for standard genome sequencing and annotation.</title>
        <authorList>
            <consortium name="The Broad Institute Genomics Platform"/>
            <consortium name="The Broad Institute Genome Sequencing Center for Infectious Disease"/>
            <person name="Wu L."/>
            <person name="Ma J."/>
        </authorList>
    </citation>
    <scope>NUCLEOTIDE SEQUENCE [LARGE SCALE GENOMIC DNA]</scope>
    <source>
        <strain evidence="15">CECT 8288</strain>
    </source>
</reference>
<dbReference type="InterPro" id="IPR011549">
    <property type="entry name" value="RibD_C"/>
</dbReference>
<evidence type="ECO:0000256" key="3">
    <source>
        <dbReference type="ARBA" id="ARBA00004910"/>
    </source>
</evidence>
<dbReference type="NCBIfam" id="TIGR00227">
    <property type="entry name" value="ribD_Cterm"/>
    <property type="match status" value="1"/>
</dbReference>
<dbReference type="Proteomes" id="UP001595710">
    <property type="component" value="Unassembled WGS sequence"/>
</dbReference>
<dbReference type="Gene3D" id="3.40.140.10">
    <property type="entry name" value="Cytidine Deaminase, domain 2"/>
    <property type="match status" value="1"/>
</dbReference>
<dbReference type="EC" id="1.1.1.193" evidence="12"/>
<evidence type="ECO:0000259" key="13">
    <source>
        <dbReference type="PROSITE" id="PS51747"/>
    </source>
</evidence>
<dbReference type="SUPFAM" id="SSF53927">
    <property type="entry name" value="Cytidine deaminase-like"/>
    <property type="match status" value="1"/>
</dbReference>
<evidence type="ECO:0000256" key="2">
    <source>
        <dbReference type="ARBA" id="ARBA00004882"/>
    </source>
</evidence>
<dbReference type="Pfam" id="PF01872">
    <property type="entry name" value="RibD_C"/>
    <property type="match status" value="1"/>
</dbReference>
<keyword evidence="7 12" id="KW-0479">Metal-binding</keyword>
<comment type="similarity">
    <text evidence="4 12">In the N-terminal section; belongs to the cytidine and deoxycytidylate deaminase family.</text>
</comment>
<evidence type="ECO:0000256" key="4">
    <source>
        <dbReference type="ARBA" id="ARBA00005259"/>
    </source>
</evidence>
<dbReference type="InterPro" id="IPR002734">
    <property type="entry name" value="RibDG_C"/>
</dbReference>
<keyword evidence="10 12" id="KW-0560">Oxidoreductase</keyword>
<dbReference type="PIRSF" id="PIRSF006769">
    <property type="entry name" value="RibD"/>
    <property type="match status" value="1"/>
</dbReference>
<comment type="function">
    <text evidence="1 12">Converts 2,5-diamino-6-(ribosylamino)-4(3h)-pyrimidinone 5'-phosphate into 5-amino-6-(ribosylamino)-2,4(1h,3h)-pyrimidinedione 5'-phosphate.</text>
</comment>
<comment type="catalytic activity">
    <reaction evidence="12">
        <text>2,5-diamino-6-hydroxy-4-(5-phosphoribosylamino)-pyrimidine + H2O + H(+) = 5-amino-6-(5-phospho-D-ribosylamino)uracil + NH4(+)</text>
        <dbReference type="Rhea" id="RHEA:21868"/>
        <dbReference type="ChEBI" id="CHEBI:15377"/>
        <dbReference type="ChEBI" id="CHEBI:15378"/>
        <dbReference type="ChEBI" id="CHEBI:28938"/>
        <dbReference type="ChEBI" id="CHEBI:58453"/>
        <dbReference type="ChEBI" id="CHEBI:58614"/>
        <dbReference type="EC" id="3.5.4.26"/>
    </reaction>
</comment>
<comment type="caution">
    <text evidence="14">The sequence shown here is derived from an EMBL/GenBank/DDBJ whole genome shotgun (WGS) entry which is preliminary data.</text>
</comment>
<comment type="catalytic activity">
    <reaction evidence="12">
        <text>5-amino-6-(5-phospho-D-ribitylamino)uracil + NADP(+) = 5-amino-6-(5-phospho-D-ribosylamino)uracil + NADPH + H(+)</text>
        <dbReference type="Rhea" id="RHEA:17845"/>
        <dbReference type="ChEBI" id="CHEBI:15378"/>
        <dbReference type="ChEBI" id="CHEBI:57783"/>
        <dbReference type="ChEBI" id="CHEBI:58349"/>
        <dbReference type="ChEBI" id="CHEBI:58421"/>
        <dbReference type="ChEBI" id="CHEBI:58453"/>
        <dbReference type="EC" id="1.1.1.193"/>
    </reaction>
</comment>
<dbReference type="RefSeq" id="WP_290280783.1">
    <property type="nucleotide sequence ID" value="NZ_JAUFQI010000001.1"/>
</dbReference>
<keyword evidence="9 12" id="KW-0521">NADP</keyword>
<evidence type="ECO:0000256" key="11">
    <source>
        <dbReference type="ARBA" id="ARBA00023268"/>
    </source>
</evidence>
<accession>A0ABV7WQT0</accession>
<name>A0ABV7WQT0_9GAMM</name>
<dbReference type="GO" id="GO:0008703">
    <property type="term" value="F:5-amino-6-(5-phosphoribosylamino)uracil reductase activity"/>
    <property type="evidence" value="ECO:0007669"/>
    <property type="project" value="UniProtKB-EC"/>
</dbReference>
<comment type="similarity">
    <text evidence="5 12">In the C-terminal section; belongs to the HTP reductase family.</text>
</comment>
<evidence type="ECO:0000256" key="5">
    <source>
        <dbReference type="ARBA" id="ARBA00007417"/>
    </source>
</evidence>
<keyword evidence="8 12" id="KW-0862">Zinc</keyword>
<dbReference type="Gene3D" id="3.40.430.10">
    <property type="entry name" value="Dihydrofolate Reductase, subunit A"/>
    <property type="match status" value="1"/>
</dbReference>
<feature type="domain" description="CMP/dCMP-type deaminase" evidence="13">
    <location>
        <begin position="5"/>
        <end position="127"/>
    </location>
</feature>
<dbReference type="InterPro" id="IPR004794">
    <property type="entry name" value="Eubact_RibD"/>
</dbReference>
<dbReference type="Pfam" id="PF00383">
    <property type="entry name" value="dCMP_cyt_deam_1"/>
    <property type="match status" value="1"/>
</dbReference>
<dbReference type="PROSITE" id="PS00903">
    <property type="entry name" value="CYT_DCMP_DEAMINASES_1"/>
    <property type="match status" value="1"/>
</dbReference>
<keyword evidence="6 12" id="KW-0686">Riboflavin biosynthesis</keyword>
<comment type="pathway">
    <text evidence="3 12">Cofactor biosynthesis; riboflavin biosynthesis; 5-amino-6-(D-ribitylamino)uracil from GTP: step 3/4.</text>
</comment>
<evidence type="ECO:0000313" key="15">
    <source>
        <dbReference type="Proteomes" id="UP001595710"/>
    </source>
</evidence>
<keyword evidence="11" id="KW-0511">Multifunctional enzyme</keyword>
<comment type="cofactor">
    <cofactor evidence="12">
        <name>Zn(2+)</name>
        <dbReference type="ChEBI" id="CHEBI:29105"/>
    </cofactor>
    <text evidence="12">Binds 1 zinc ion.</text>
</comment>
<dbReference type="InterPro" id="IPR002125">
    <property type="entry name" value="CMP_dCMP_dom"/>
</dbReference>
<dbReference type="SUPFAM" id="SSF53597">
    <property type="entry name" value="Dihydrofolate reductase-like"/>
    <property type="match status" value="1"/>
</dbReference>
<dbReference type="NCBIfam" id="TIGR00326">
    <property type="entry name" value="eubact_ribD"/>
    <property type="match status" value="1"/>
</dbReference>
<evidence type="ECO:0000256" key="12">
    <source>
        <dbReference type="PIRNR" id="PIRNR006769"/>
    </source>
</evidence>
<dbReference type="InterPro" id="IPR024072">
    <property type="entry name" value="DHFR-like_dom_sf"/>
</dbReference>
<proteinExistence type="inferred from homology"/>
<evidence type="ECO:0000256" key="9">
    <source>
        <dbReference type="ARBA" id="ARBA00022857"/>
    </source>
</evidence>
<dbReference type="PROSITE" id="PS51747">
    <property type="entry name" value="CYT_DCMP_DEAMINASES_2"/>
    <property type="match status" value="1"/>
</dbReference>
<dbReference type="GO" id="GO:0008835">
    <property type="term" value="F:diaminohydroxyphosphoribosylaminopyrimidine deaminase activity"/>
    <property type="evidence" value="ECO:0007669"/>
    <property type="project" value="UniProtKB-EC"/>
</dbReference>
<dbReference type="InterPro" id="IPR016192">
    <property type="entry name" value="APOBEC/CMP_deaminase_Zn-bd"/>
</dbReference>
<dbReference type="InterPro" id="IPR016193">
    <property type="entry name" value="Cytidine_deaminase-like"/>
</dbReference>
<organism evidence="14 15">
    <name type="scientific">Reinekea marina</name>
    <dbReference type="NCBI Taxonomy" id="1310421"/>
    <lineage>
        <taxon>Bacteria</taxon>
        <taxon>Pseudomonadati</taxon>
        <taxon>Pseudomonadota</taxon>
        <taxon>Gammaproteobacteria</taxon>
        <taxon>Oceanospirillales</taxon>
        <taxon>Saccharospirillaceae</taxon>
        <taxon>Reinekea</taxon>
    </lineage>
</organism>
<keyword evidence="15" id="KW-1185">Reference proteome</keyword>
<evidence type="ECO:0000256" key="8">
    <source>
        <dbReference type="ARBA" id="ARBA00022833"/>
    </source>
</evidence>
<dbReference type="CDD" id="cd01284">
    <property type="entry name" value="Riboflavin_deaminase-reductase"/>
    <property type="match status" value="1"/>
</dbReference>
<dbReference type="EC" id="3.5.4.26" evidence="12"/>
<dbReference type="PANTHER" id="PTHR38011:SF7">
    <property type="entry name" value="2,5-DIAMINO-6-RIBOSYLAMINO-4(3H)-PYRIMIDINONE 5'-PHOSPHATE REDUCTASE"/>
    <property type="match status" value="1"/>
</dbReference>
<sequence>MSVGNKDAFWMAKAIGLAKKGRFTTTPNPNVGCVIVKNGEIIGQGYHYKAGEPHAEVHALAEAGKNAQGATAYVTLEPCSHTGKTPPCAQALIEAKVARVVCAMTDPNPQVAGSGFNQLKSQGIEVEVGVLAGEAEAINRGFLKRMRAKSPFVQVKMASSLDGGTAMANGESQWITGREARQDVQRYRAQACAIVTGVGTVQADDPSLNVRLTGDSRQPDRIILDSTLTTPFTANLFTLPGKTIIVHSSQSSERIASFKAKDLELVYLPQSNGKRGVSLEAFMTWAGERYNHLWVEAGATLAGAFITEHYADEVVLYQAPVFLGATARPVIKEELANLADKLQFKVLDQRFVGQDVRWVLKPIAQ</sequence>
<evidence type="ECO:0000256" key="6">
    <source>
        <dbReference type="ARBA" id="ARBA00022619"/>
    </source>
</evidence>
<dbReference type="InterPro" id="IPR050765">
    <property type="entry name" value="Riboflavin_Biosynth_HTPR"/>
</dbReference>
<gene>
    <name evidence="14" type="primary">ribD</name>
    <name evidence="14" type="ORF">ACFOND_07790</name>
</gene>